<keyword evidence="2" id="KW-1185">Reference proteome</keyword>
<dbReference type="GO" id="GO:0016874">
    <property type="term" value="F:ligase activity"/>
    <property type="evidence" value="ECO:0007669"/>
    <property type="project" value="UniProtKB-KW"/>
</dbReference>
<keyword evidence="1" id="KW-0436">Ligase</keyword>
<organism evidence="1 2">
    <name type="scientific">Caulobacter ginsengisoli</name>
    <dbReference type="NCBI Taxonomy" id="400775"/>
    <lineage>
        <taxon>Bacteria</taxon>
        <taxon>Pseudomonadati</taxon>
        <taxon>Pseudomonadota</taxon>
        <taxon>Alphaproteobacteria</taxon>
        <taxon>Caulobacterales</taxon>
        <taxon>Caulobacteraceae</taxon>
        <taxon>Caulobacter</taxon>
    </lineage>
</organism>
<comment type="caution">
    <text evidence="1">The sequence shown here is derived from an EMBL/GenBank/DDBJ whole genome shotgun (WGS) entry which is preliminary data.</text>
</comment>
<proteinExistence type="predicted"/>
<sequence length="178" mass="19671">MESQEVIARPHFDKADLAWLTDIRSRRAGSRGAPYFTLVFPGVDLEPKAFAAEVRARVEGISPIRFRLRSALVVPEQLVGRFHVFLIPDEGFGAILKLHDALHAGAIKAALRKDSPYLPHITVATTSDYNTARNLAISLNHGDIDIRGHIEALQVEHRIGEVIKLVAEIPLPKAGWFG</sequence>
<gene>
    <name evidence="1" type="ORF">QO010_002279</name>
</gene>
<evidence type="ECO:0000313" key="1">
    <source>
        <dbReference type="EMBL" id="MDQ0464498.1"/>
    </source>
</evidence>
<dbReference type="Gene3D" id="3.90.1140.10">
    <property type="entry name" value="Cyclic phosphodiesterase"/>
    <property type="match status" value="1"/>
</dbReference>
<dbReference type="SUPFAM" id="SSF55144">
    <property type="entry name" value="LigT-like"/>
    <property type="match status" value="1"/>
</dbReference>
<dbReference type="InterPro" id="IPR009097">
    <property type="entry name" value="Cyclic_Pdiesterase"/>
</dbReference>
<protein>
    <submittedName>
        <fullName evidence="1">2'-5' RNA ligase</fullName>
    </submittedName>
</protein>
<dbReference type="EMBL" id="JAUSVS010000003">
    <property type="protein sequence ID" value="MDQ0464498.1"/>
    <property type="molecule type" value="Genomic_DNA"/>
</dbReference>
<dbReference type="RefSeq" id="WP_307349218.1">
    <property type="nucleotide sequence ID" value="NZ_JAUSVS010000003.1"/>
</dbReference>
<reference evidence="1 2" key="1">
    <citation type="submission" date="2023-07" db="EMBL/GenBank/DDBJ databases">
        <title>Genomic Encyclopedia of Type Strains, Phase IV (KMG-IV): sequencing the most valuable type-strain genomes for metagenomic binning, comparative biology and taxonomic classification.</title>
        <authorList>
            <person name="Goeker M."/>
        </authorList>
    </citation>
    <scope>NUCLEOTIDE SEQUENCE [LARGE SCALE GENOMIC DNA]</scope>
    <source>
        <strain evidence="1 2">DSM 18695</strain>
    </source>
</reference>
<dbReference type="Pfam" id="PF13563">
    <property type="entry name" value="2_5_RNA_ligase2"/>
    <property type="match status" value="1"/>
</dbReference>
<evidence type="ECO:0000313" key="2">
    <source>
        <dbReference type="Proteomes" id="UP001228905"/>
    </source>
</evidence>
<name>A0ABU0IR55_9CAUL</name>
<dbReference type="Proteomes" id="UP001228905">
    <property type="component" value="Unassembled WGS sequence"/>
</dbReference>
<accession>A0ABU0IR55</accession>